<dbReference type="GO" id="GO:0004352">
    <property type="term" value="F:glutamate dehydrogenase (NAD+) activity"/>
    <property type="evidence" value="ECO:0007669"/>
    <property type="project" value="UniProtKB-UniRule"/>
</dbReference>
<dbReference type="PANTHER" id="PTHR11606">
    <property type="entry name" value="GLUTAMATE DEHYDROGENASE"/>
    <property type="match status" value="1"/>
</dbReference>
<dbReference type="EMBL" id="KB007912">
    <property type="protein sequence ID" value="ELR20488.1"/>
    <property type="molecule type" value="Genomic_DNA"/>
</dbReference>
<protein>
    <recommendedName>
        <fullName evidence="4">NAD-specific glutamate dehydrogenase</fullName>
        <ecNumber evidence="4">1.4.1.2</ecNumber>
    </recommendedName>
</protein>
<keyword evidence="2 4" id="KW-0560">Oxidoreductase</keyword>
<dbReference type="Pfam" id="PF00208">
    <property type="entry name" value="ELFV_dehydrog"/>
    <property type="match status" value="1"/>
</dbReference>
<dbReference type="GeneID" id="14921344"/>
<keyword evidence="7" id="KW-1185">Reference proteome</keyword>
<dbReference type="InterPro" id="IPR016210">
    <property type="entry name" value="NAD-GDH_euk"/>
</dbReference>
<organism evidence="6 7">
    <name type="scientific">Acanthamoeba castellanii (strain ATCC 30010 / Neff)</name>
    <dbReference type="NCBI Taxonomy" id="1257118"/>
    <lineage>
        <taxon>Eukaryota</taxon>
        <taxon>Amoebozoa</taxon>
        <taxon>Discosea</taxon>
        <taxon>Longamoebia</taxon>
        <taxon>Centramoebida</taxon>
        <taxon>Acanthamoebidae</taxon>
        <taxon>Acanthamoeba</taxon>
    </lineage>
</organism>
<evidence type="ECO:0000256" key="3">
    <source>
        <dbReference type="ARBA" id="ARBA00023027"/>
    </source>
</evidence>
<evidence type="ECO:0000256" key="1">
    <source>
        <dbReference type="ARBA" id="ARBA00006382"/>
    </source>
</evidence>
<dbReference type="EC" id="1.4.1.2" evidence="4"/>
<dbReference type="RefSeq" id="XP_004343330.1">
    <property type="nucleotide sequence ID" value="XM_004343280.1"/>
</dbReference>
<dbReference type="Proteomes" id="UP000011083">
    <property type="component" value="Unassembled WGS sequence"/>
</dbReference>
<dbReference type="SMART" id="SM00839">
    <property type="entry name" value="ELFV_dehydrog"/>
    <property type="match status" value="1"/>
</dbReference>
<dbReference type="InterPro" id="IPR046346">
    <property type="entry name" value="Aminoacid_DH-like_N_sf"/>
</dbReference>
<dbReference type="Pfam" id="PF23152">
    <property type="entry name" value="GDH_2nd"/>
    <property type="match status" value="1"/>
</dbReference>
<keyword evidence="3 4" id="KW-0520">NAD</keyword>
<evidence type="ECO:0000256" key="2">
    <source>
        <dbReference type="ARBA" id="ARBA00023002"/>
    </source>
</evidence>
<sequence length="1023" mass="114392">MQSQVTTQKAEVLALLRKDGKINADLVEGEVDWFFDKLGMVDNYFTSQSAEVIAKHISAIYANKMLSSAESGKVKINIQQEHKDGAIFACNSVPGSQTSPAVAIERRLDERYLALQDDGSSYRVQVYRSSGFVSSEQQQNLRLYVVNKANYGSDEADPAQLRDELDINKIGDRDFLVKASASTKEIYQNILRKAARIPGPVIESYDAEVGEKRIVICYRRGTTTRFFGALTDLYHYHGFVARKKFVEQFANGFLIVCLYLTTPASQPAQDAADVNARMRLFEKEANLIYILPSSRMASLLQAGELSEEECVYAHAAWKFAAHFINRMGSEYHALRKALDMRDERHAGLMAALKRRLVNATFTEHSIGDVIMANPAMVKLLYRDFARLHNPADADAQASLQLGADALAARRDEVLAAIKRHAAASEQDQEIFGMFLTFNRHVVKTNFYKVDKVALSFRLSPEFLDDQEYPQRPFGIFYIIGDEFRGFHVRFSDVARGGVRIVRSRDTESYATNARHMFEECYGLANTQERKNKDIPEGGSKGVILLDLAKAAHGQPHKPEQAENAFKKYVDSILDILLSSQETRREQAIVDHYKTEEILFLGPDEGTADVMDWASQRAKERGASFWKAFTTGKSRSLGGIPHDMYGMTTRSIHQYVVGILAKLGIDEADVTKFQTGGPDGDLGSNEIKISRDKTIGIVDGSGVLYDPQGIDREELRRLADARLMVREFDRARLSAGGFLVDVNDREVTLPDGTVVDNGLNFRNEFHLNPLSSATLFVPCGGRPEAVNISNVDKFFHHRRSTATTAGGAPERVPRFKYIVEGANLFFTQEARLVLEEAGVVIFKDASANKGGVTSSSLEVLAALALKDDEFLAHMTVQKSADTGDEVVPDFYRRYIENVHQIIERNAALEFQAVWDANKRTGLPRSVIADLVSTKINGLNVQIQNSNLWTNQAFKNLVLAEACPPVLLELVGGVAGLCQRVPENYLRAIFGAYLGSRYIYRYGLETREFDFFDFVQPYFDRIAAQ</sequence>
<dbReference type="InterPro" id="IPR056365">
    <property type="entry name" value="NAD-GDH_2nd"/>
</dbReference>
<evidence type="ECO:0000256" key="4">
    <source>
        <dbReference type="PIRNR" id="PIRNR000184"/>
    </source>
</evidence>
<dbReference type="Pfam" id="PF23147">
    <property type="entry name" value="GDH2_N"/>
    <property type="match status" value="1"/>
</dbReference>
<feature type="domain" description="Glutamate/phenylalanine/leucine/valine/L-tryptophan dehydrogenase C-terminal" evidence="5">
    <location>
        <begin position="638"/>
        <end position="920"/>
    </location>
</feature>
<comment type="catalytic activity">
    <reaction evidence="4">
        <text>L-glutamate + NAD(+) + H2O = 2-oxoglutarate + NH4(+) + NADH + H(+)</text>
        <dbReference type="Rhea" id="RHEA:15133"/>
        <dbReference type="ChEBI" id="CHEBI:15377"/>
        <dbReference type="ChEBI" id="CHEBI:15378"/>
        <dbReference type="ChEBI" id="CHEBI:16810"/>
        <dbReference type="ChEBI" id="CHEBI:28938"/>
        <dbReference type="ChEBI" id="CHEBI:29985"/>
        <dbReference type="ChEBI" id="CHEBI:57540"/>
        <dbReference type="ChEBI" id="CHEBI:57945"/>
        <dbReference type="EC" id="1.4.1.2"/>
    </reaction>
</comment>
<gene>
    <name evidence="6" type="ORF">ACA1_039660</name>
</gene>
<dbReference type="VEuPathDB" id="AmoebaDB:ACA1_039660"/>
<dbReference type="InterPro" id="IPR006096">
    <property type="entry name" value="Glu/Leu/Phe/Val/Trp_DH_C"/>
</dbReference>
<proteinExistence type="inferred from homology"/>
<evidence type="ECO:0000313" key="7">
    <source>
        <dbReference type="Proteomes" id="UP000011083"/>
    </source>
</evidence>
<dbReference type="SUPFAM" id="SSF53223">
    <property type="entry name" value="Aminoacid dehydrogenase-like, N-terminal domain"/>
    <property type="match status" value="1"/>
</dbReference>
<dbReference type="GO" id="GO:0005739">
    <property type="term" value="C:mitochondrion"/>
    <property type="evidence" value="ECO:0007669"/>
    <property type="project" value="UniProtKB-UniRule"/>
</dbReference>
<dbReference type="OMA" id="DEYGMTS"/>
<dbReference type="InterPro" id="IPR036291">
    <property type="entry name" value="NAD(P)-bd_dom_sf"/>
</dbReference>
<comment type="similarity">
    <text evidence="1 4">Belongs to the Glu/Leu/Phe/Val dehydrogenases family.</text>
</comment>
<dbReference type="AlphaFoldDB" id="L8H6Y5"/>
<dbReference type="Gene3D" id="3.40.50.720">
    <property type="entry name" value="NAD(P)-binding Rossmann-like Domain"/>
    <property type="match status" value="1"/>
</dbReference>
<dbReference type="KEGG" id="acan:ACA1_039660"/>
<dbReference type="OrthoDB" id="184415at2759"/>
<name>L8H6Y5_ACACF</name>
<dbReference type="InterPro" id="IPR033524">
    <property type="entry name" value="Glu/Leu/Phe/Val_DH_AS"/>
</dbReference>
<evidence type="ECO:0000259" key="5">
    <source>
        <dbReference type="SMART" id="SM00839"/>
    </source>
</evidence>
<comment type="function">
    <text evidence="4">NAD(+)-dependent glutamate dehydrogenase which degrades glutamate to ammonia and alpha-ketoglutarate.</text>
</comment>
<dbReference type="PROSITE" id="PS00074">
    <property type="entry name" value="GLFV_DEHYDROGENASE"/>
    <property type="match status" value="1"/>
</dbReference>
<dbReference type="InterPro" id="IPR055480">
    <property type="entry name" value="NAD-GDH_N"/>
</dbReference>
<dbReference type="SUPFAM" id="SSF51735">
    <property type="entry name" value="NAD(P)-binding Rossmann-fold domains"/>
    <property type="match status" value="1"/>
</dbReference>
<dbReference type="PIRSF" id="PIRSF000184">
    <property type="entry name" value="GDH_NAD"/>
    <property type="match status" value="1"/>
</dbReference>
<reference evidence="6 7" key="1">
    <citation type="journal article" date="2013" name="Genome Biol.">
        <title>Genome of Acanthamoeba castellanii highlights extensive lateral gene transfer and early evolution of tyrosine kinase signaling.</title>
        <authorList>
            <person name="Clarke M."/>
            <person name="Lohan A.J."/>
            <person name="Liu B."/>
            <person name="Lagkouvardos I."/>
            <person name="Roy S."/>
            <person name="Zafar N."/>
            <person name="Bertelli C."/>
            <person name="Schilde C."/>
            <person name="Kianianmomeni A."/>
            <person name="Burglin T.R."/>
            <person name="Frech C."/>
            <person name="Turcotte B."/>
            <person name="Kopec K.O."/>
            <person name="Synnott J.M."/>
            <person name="Choo C."/>
            <person name="Paponov I."/>
            <person name="Finkler A."/>
            <person name="Soon Heng Tan C."/>
            <person name="Hutchins A.P."/>
            <person name="Weinmeier T."/>
            <person name="Rattei T."/>
            <person name="Chu J.S."/>
            <person name="Gimenez G."/>
            <person name="Irimia M."/>
            <person name="Rigden D.J."/>
            <person name="Fitzpatrick D.A."/>
            <person name="Lorenzo-Morales J."/>
            <person name="Bateman A."/>
            <person name="Chiu C.H."/>
            <person name="Tang P."/>
            <person name="Hegemann P."/>
            <person name="Fromm H."/>
            <person name="Raoult D."/>
            <person name="Greub G."/>
            <person name="Miranda-Saavedra D."/>
            <person name="Chen N."/>
            <person name="Nash P."/>
            <person name="Ginger M.L."/>
            <person name="Horn M."/>
            <person name="Schaap P."/>
            <person name="Caler L."/>
            <person name="Loftus B."/>
        </authorList>
    </citation>
    <scope>NUCLEOTIDE SEQUENCE [LARGE SCALE GENOMIC DNA]</scope>
    <source>
        <strain evidence="6 7">Neff</strain>
    </source>
</reference>
<dbReference type="GO" id="GO:0006538">
    <property type="term" value="P:L-glutamate catabolic process"/>
    <property type="evidence" value="ECO:0007669"/>
    <property type="project" value="UniProtKB-UniRule"/>
</dbReference>
<dbReference type="STRING" id="1257118.L8H6Y5"/>
<evidence type="ECO:0000313" key="6">
    <source>
        <dbReference type="EMBL" id="ELR20488.1"/>
    </source>
</evidence>
<accession>L8H6Y5</accession>
<dbReference type="PANTHER" id="PTHR11606:SF24">
    <property type="entry name" value="NAD-SPECIFIC GLUTAMATE DEHYDROGENASE"/>
    <property type="match status" value="1"/>
</dbReference>